<organism evidence="2 3">
    <name type="scientific">Stigmatella aurantiaca (strain DW4/3-1)</name>
    <dbReference type="NCBI Taxonomy" id="378806"/>
    <lineage>
        <taxon>Bacteria</taxon>
        <taxon>Pseudomonadati</taxon>
        <taxon>Myxococcota</taxon>
        <taxon>Myxococcia</taxon>
        <taxon>Myxococcales</taxon>
        <taxon>Cystobacterineae</taxon>
        <taxon>Archangiaceae</taxon>
        <taxon>Stigmatella</taxon>
    </lineage>
</organism>
<accession>E3FI99</accession>
<evidence type="ECO:0000313" key="3">
    <source>
        <dbReference type="Proteomes" id="UP000001351"/>
    </source>
</evidence>
<feature type="compositionally biased region" description="Low complexity" evidence="1">
    <location>
        <begin position="417"/>
        <end position="431"/>
    </location>
</feature>
<name>E3FI99_STIAD</name>
<feature type="region of interest" description="Disordered" evidence="1">
    <location>
        <begin position="355"/>
        <end position="499"/>
    </location>
</feature>
<feature type="compositionally biased region" description="Basic and acidic residues" evidence="1">
    <location>
        <begin position="453"/>
        <end position="465"/>
    </location>
</feature>
<dbReference type="InterPro" id="IPR032585">
    <property type="entry name" value="DUF4912"/>
</dbReference>
<dbReference type="EMBL" id="CP002271">
    <property type="protein sequence ID" value="ADO72889.1"/>
    <property type="molecule type" value="Genomic_DNA"/>
</dbReference>
<dbReference type="STRING" id="378806.STAUR_5117"/>
<reference evidence="2 3" key="1">
    <citation type="journal article" date="2011" name="Mol. Biol. Evol.">
        <title>Comparative genomic analysis of fruiting body formation in Myxococcales.</title>
        <authorList>
            <person name="Huntley S."/>
            <person name="Hamann N."/>
            <person name="Wegener-Feldbrugge S."/>
            <person name="Treuner-Lange A."/>
            <person name="Kube M."/>
            <person name="Reinhardt R."/>
            <person name="Klages S."/>
            <person name="Muller R."/>
            <person name="Ronning C.M."/>
            <person name="Nierman W.C."/>
            <person name="Sogaard-Andersen L."/>
        </authorList>
    </citation>
    <scope>NUCLEOTIDE SEQUENCE [LARGE SCALE GENOMIC DNA]</scope>
    <source>
        <strain evidence="2 3">DW4/3-1</strain>
    </source>
</reference>
<proteinExistence type="predicted"/>
<feature type="compositionally biased region" description="Pro residues" evidence="1">
    <location>
        <begin position="368"/>
        <end position="383"/>
    </location>
</feature>
<dbReference type="RefSeq" id="WP_013376629.1">
    <property type="nucleotide sequence ID" value="NC_014623.1"/>
</dbReference>
<dbReference type="Proteomes" id="UP000001351">
    <property type="component" value="Chromosome"/>
</dbReference>
<dbReference type="AlphaFoldDB" id="E3FI99"/>
<sequence>MDDLKSVTVKHLRELARKHLGRGYSKLTKKELIAALAGFVPVLKALALRSRLKLSEWLPRKKQPASKPPPREQAPPPPPRKAPEKAAAPPPVPPTPAPVPEGALKPAQVVNFPRRVKSSRSQDGEGLGEGEHAADGSFPQHFAEPLVEGFFVAKVQGEEEARRHHLTEDQAPRGVGGTVGYEENLGELPVDYGEDLAVALARDPSTLFVTWNFSAITRSRALEGLEQPRAFLRVFDGEKRVREEEFPLESRSFYIYGLPPGRAYRVEAYFVGRDGRARRLAQSSQRITLPQEGPSEDTSVRFMRMPPPPPVSPPGAAGSLAPAVAARVPTAEEHEYITWHRVPLPGSEAMAHVPEVKRERRPAEVPGEGPPPGPQVLPPPSPAPSAQHLAFSRLPQGSSEQSPELARYLESSRPTGSSEQSLELSRYLESSRPAGAPEQYLDFSRRPVGSSEQRVELEKYLEGFSRRSGGASEQLPGRPGQAEGALGGDWKPSQSGRGR</sequence>
<keyword evidence="3" id="KW-1185">Reference proteome</keyword>
<evidence type="ECO:0000313" key="2">
    <source>
        <dbReference type="EMBL" id="ADO72889.1"/>
    </source>
</evidence>
<dbReference type="eggNOG" id="COG3330">
    <property type="taxonomic scope" value="Bacteria"/>
</dbReference>
<dbReference type="KEGG" id="sur:STAUR_5117"/>
<evidence type="ECO:0000256" key="1">
    <source>
        <dbReference type="SAM" id="MobiDB-lite"/>
    </source>
</evidence>
<feature type="region of interest" description="Disordered" evidence="1">
    <location>
        <begin position="56"/>
        <end position="137"/>
    </location>
</feature>
<dbReference type="Pfam" id="PF16258">
    <property type="entry name" value="DUF4912"/>
    <property type="match status" value="1"/>
</dbReference>
<gene>
    <name evidence="2" type="ordered locus">STAUR_5117</name>
</gene>
<dbReference type="HOGENOM" id="CLU_531907_0_0_7"/>
<feature type="compositionally biased region" description="Pro residues" evidence="1">
    <location>
        <begin position="88"/>
        <end position="99"/>
    </location>
</feature>
<feature type="compositionally biased region" description="Pro residues" evidence="1">
    <location>
        <begin position="66"/>
        <end position="80"/>
    </location>
</feature>
<evidence type="ECO:0008006" key="4">
    <source>
        <dbReference type="Google" id="ProtNLM"/>
    </source>
</evidence>
<protein>
    <recommendedName>
        <fullName evidence="4">Rho termination factor N-terminal domain-containing protein</fullName>
    </recommendedName>
</protein>